<evidence type="ECO:0000256" key="2">
    <source>
        <dbReference type="ARBA" id="ARBA00004496"/>
    </source>
</evidence>
<proteinExistence type="inferred from homology"/>
<dbReference type="Pfam" id="PF03378">
    <property type="entry name" value="CAS_CSE1"/>
    <property type="match status" value="1"/>
</dbReference>
<keyword evidence="7" id="KW-0539">Nucleus</keyword>
<dbReference type="InterPro" id="IPR016024">
    <property type="entry name" value="ARM-type_fold"/>
</dbReference>
<dbReference type="SUPFAM" id="SSF48371">
    <property type="entry name" value="ARM repeat"/>
    <property type="match status" value="1"/>
</dbReference>
<dbReference type="GO" id="GO:0006606">
    <property type="term" value="P:protein import into nucleus"/>
    <property type="evidence" value="ECO:0007669"/>
    <property type="project" value="TreeGrafter"/>
</dbReference>
<evidence type="ECO:0000256" key="4">
    <source>
        <dbReference type="ARBA" id="ARBA00022448"/>
    </source>
</evidence>
<dbReference type="PANTHER" id="PTHR10997">
    <property type="entry name" value="IMPORTIN-7, 8, 11"/>
    <property type="match status" value="1"/>
</dbReference>
<evidence type="ECO:0000259" key="8">
    <source>
        <dbReference type="PROSITE" id="PS50166"/>
    </source>
</evidence>
<gene>
    <name evidence="9" type="ORF">RB653_005211</name>
</gene>
<comment type="subcellular location">
    <subcellularLocation>
        <location evidence="2">Cytoplasm</location>
    </subcellularLocation>
    <subcellularLocation>
        <location evidence="1">Nucleus</location>
    </subcellularLocation>
</comment>
<keyword evidence="4" id="KW-0813">Transport</keyword>
<comment type="caution">
    <text evidence="9">The sequence shown here is derived from an EMBL/GenBank/DDBJ whole genome shotgun (WGS) entry which is preliminary data.</text>
</comment>
<keyword evidence="6" id="KW-0653">Protein transport</keyword>
<dbReference type="Proteomes" id="UP001344447">
    <property type="component" value="Unassembled WGS sequence"/>
</dbReference>
<evidence type="ECO:0000256" key="6">
    <source>
        <dbReference type="ARBA" id="ARBA00022927"/>
    </source>
</evidence>
<dbReference type="EMBL" id="JAVFKY010000001">
    <property type="protein sequence ID" value="KAK5583613.1"/>
    <property type="molecule type" value="Genomic_DNA"/>
</dbReference>
<evidence type="ECO:0000313" key="10">
    <source>
        <dbReference type="Proteomes" id="UP001344447"/>
    </source>
</evidence>
<dbReference type="Pfam" id="PF08506">
    <property type="entry name" value="Cse1"/>
    <property type="match status" value="1"/>
</dbReference>
<dbReference type="Pfam" id="PF03810">
    <property type="entry name" value="IBN_N"/>
    <property type="match status" value="1"/>
</dbReference>
<evidence type="ECO:0000256" key="7">
    <source>
        <dbReference type="ARBA" id="ARBA00023242"/>
    </source>
</evidence>
<dbReference type="GO" id="GO:0005635">
    <property type="term" value="C:nuclear envelope"/>
    <property type="evidence" value="ECO:0007669"/>
    <property type="project" value="TreeGrafter"/>
</dbReference>
<dbReference type="InterPro" id="IPR005043">
    <property type="entry name" value="XPO2_C"/>
</dbReference>
<evidence type="ECO:0000256" key="1">
    <source>
        <dbReference type="ARBA" id="ARBA00004123"/>
    </source>
</evidence>
<evidence type="ECO:0000256" key="5">
    <source>
        <dbReference type="ARBA" id="ARBA00022490"/>
    </source>
</evidence>
<dbReference type="PANTHER" id="PTHR10997:SF8">
    <property type="entry name" value="EXPORTIN-2"/>
    <property type="match status" value="1"/>
</dbReference>
<dbReference type="SMART" id="SM00913">
    <property type="entry name" value="IBN_N"/>
    <property type="match status" value="1"/>
</dbReference>
<sequence length="948" mass="107957">MELPKETVEQLQSLFIAANRPEKEIREDATTKIQKFVKETPNSIITLLVFQNLRNIDAGARALSAITFKNLVKDSWVDGDEVENPIPSQDKEMVKSLLLNFILSAVNNTTQPQLIESLSMIGVSDFPQQWPSILPELIKQMESNNDIGTLSIILRVLHSLLKKYRGQEKNSQSLTELKYILSILPTPYLSLLVKTGAAVDANSQNEQQLVLLLNCISFLLEIFFSMSSVDLPEFFEDNLASFTNEFHRYLKFNTNFQSIIQSSNDEDPSLLKKIQTSICEIINLYTQIYDEEFSTYLQPFVQVVWGLLTQTSKEICNDPFVYASIRFLGTVATSISHKIFESPETLKQICSMIVTPNIELRETDIELYEDNHVEYMRRDIEGSDSDTRRRAAIELVKGLRKYYENQVIQLLSVDINNLLQKYNLNREENWICKDSAIFLVTALAVKSGSDESSEASKLVNVLDFYKSSIEPELSGPTQNSKPILKADCLKFITIFRNQIPAEEYPRILQSVIPCLENPDFIIHTYASTCIDRLLSVKDAGVPRLSSEFISTHLTSLLLPLVGVFSFKDSKQNERAMRTIVRIVLMTQGKVNQQITIQLLQKFVSIISEEAKNPSNHSFNHYCFEVVGTLLKGFSSEPEVTQIIMPLIELVLQTNNAEFSPYCFQLLSILVESCRPEYLDLFRPILPIIFNDMTWARDADYPALVRLLQAFIKKEGASIAPHLSAILGITEKLIMRVTHDHEAFFILETVVETLDIQHLEKYLGGIFSMILTRITKKKTLKVVRCFTIFFSIFMIKYGVVKTAQTVKTIKNSLWEDILIKLWLPTVEDINGLIEKKIISISLTNMICCNEILATPELWVKLIQCQSNVISGKKSQETEHTTSDLYIDQAETNEGYVPSFTQLQFSKKVDVDPFPSISNPKEYFISTFQSFKAQNENLVAPLLSTANIQF</sequence>
<dbReference type="InterPro" id="IPR011989">
    <property type="entry name" value="ARM-like"/>
</dbReference>
<reference evidence="9 10" key="1">
    <citation type="submission" date="2023-11" db="EMBL/GenBank/DDBJ databases">
        <title>Dfirmibasis_genome.</title>
        <authorList>
            <person name="Edelbroek B."/>
            <person name="Kjellin J."/>
            <person name="Jerlstrom-Hultqvist J."/>
            <person name="Soderbom F."/>
        </authorList>
    </citation>
    <scope>NUCLEOTIDE SEQUENCE [LARGE SCALE GENOMIC DNA]</scope>
    <source>
        <strain evidence="9 10">TNS-C-14</strain>
    </source>
</reference>
<organism evidence="9 10">
    <name type="scientific">Dictyostelium firmibasis</name>
    <dbReference type="NCBI Taxonomy" id="79012"/>
    <lineage>
        <taxon>Eukaryota</taxon>
        <taxon>Amoebozoa</taxon>
        <taxon>Evosea</taxon>
        <taxon>Eumycetozoa</taxon>
        <taxon>Dictyostelia</taxon>
        <taxon>Dictyosteliales</taxon>
        <taxon>Dictyosteliaceae</taxon>
        <taxon>Dictyostelium</taxon>
    </lineage>
</organism>
<dbReference type="GO" id="GO:0005049">
    <property type="term" value="F:nuclear export signal receptor activity"/>
    <property type="evidence" value="ECO:0007669"/>
    <property type="project" value="TreeGrafter"/>
</dbReference>
<protein>
    <recommendedName>
        <fullName evidence="8">Importin N-terminal domain-containing protein</fullName>
    </recommendedName>
</protein>
<dbReference type="Gene3D" id="1.25.10.10">
    <property type="entry name" value="Leucine-rich Repeat Variant"/>
    <property type="match status" value="1"/>
</dbReference>
<keyword evidence="10" id="KW-1185">Reference proteome</keyword>
<evidence type="ECO:0000256" key="3">
    <source>
        <dbReference type="ARBA" id="ARBA00008669"/>
    </source>
</evidence>
<dbReference type="GO" id="GO:0006611">
    <property type="term" value="P:protein export from nucleus"/>
    <property type="evidence" value="ECO:0007669"/>
    <property type="project" value="TreeGrafter"/>
</dbReference>
<dbReference type="PROSITE" id="PS50166">
    <property type="entry name" value="IMPORTIN_B_NT"/>
    <property type="match status" value="1"/>
</dbReference>
<dbReference type="InterPro" id="IPR001494">
    <property type="entry name" value="Importin-beta_N"/>
</dbReference>
<name>A0AAN7U739_9MYCE</name>
<feature type="domain" description="Importin N-terminal" evidence="8">
    <location>
        <begin position="29"/>
        <end position="104"/>
    </location>
</feature>
<keyword evidence="5" id="KW-0963">Cytoplasm</keyword>
<evidence type="ECO:0000313" key="9">
    <source>
        <dbReference type="EMBL" id="KAK5583613.1"/>
    </source>
</evidence>
<dbReference type="GO" id="GO:0005829">
    <property type="term" value="C:cytosol"/>
    <property type="evidence" value="ECO:0007669"/>
    <property type="project" value="TreeGrafter"/>
</dbReference>
<accession>A0AAN7U739</accession>
<dbReference type="InterPro" id="IPR013713">
    <property type="entry name" value="XPO2_central"/>
</dbReference>
<dbReference type="AlphaFoldDB" id="A0AAN7U739"/>
<dbReference type="GO" id="GO:0031267">
    <property type="term" value="F:small GTPase binding"/>
    <property type="evidence" value="ECO:0007669"/>
    <property type="project" value="InterPro"/>
</dbReference>
<dbReference type="FunFam" id="1.25.10.10:FF:000507">
    <property type="entry name" value="Exportin-2"/>
    <property type="match status" value="1"/>
</dbReference>
<comment type="similarity">
    <text evidence="3">Belongs to the XPO2/CSE1 family.</text>
</comment>